<proteinExistence type="predicted"/>
<dbReference type="AlphaFoldDB" id="A0A930Y6H4"/>
<protein>
    <submittedName>
        <fullName evidence="2">Uncharacterized protein</fullName>
    </submittedName>
</protein>
<evidence type="ECO:0000313" key="2">
    <source>
        <dbReference type="EMBL" id="MBF4160987.1"/>
    </source>
</evidence>
<name>A0A930Y6H4_9ACTN</name>
<dbReference type="EMBL" id="JADIVZ010000001">
    <property type="protein sequence ID" value="MBF4160987.1"/>
    <property type="molecule type" value="Genomic_DNA"/>
</dbReference>
<gene>
    <name evidence="2" type="ORF">ISG29_04745</name>
</gene>
<dbReference type="Proteomes" id="UP000656804">
    <property type="component" value="Unassembled WGS sequence"/>
</dbReference>
<keyword evidence="1" id="KW-0732">Signal</keyword>
<evidence type="ECO:0000256" key="1">
    <source>
        <dbReference type="SAM" id="SignalP"/>
    </source>
</evidence>
<comment type="caution">
    <text evidence="2">The sequence shown here is derived from an EMBL/GenBank/DDBJ whole genome shotgun (WGS) entry which is preliminary data.</text>
</comment>
<evidence type="ECO:0000313" key="3">
    <source>
        <dbReference type="Proteomes" id="UP000656804"/>
    </source>
</evidence>
<feature type="signal peptide" evidence="1">
    <location>
        <begin position="1"/>
        <end position="26"/>
    </location>
</feature>
<organism evidence="2 3">
    <name type="scientific">Nocardioides acrostichi</name>
    <dbReference type="NCBI Taxonomy" id="2784339"/>
    <lineage>
        <taxon>Bacteria</taxon>
        <taxon>Bacillati</taxon>
        <taxon>Actinomycetota</taxon>
        <taxon>Actinomycetes</taxon>
        <taxon>Propionibacteriales</taxon>
        <taxon>Nocardioidaceae</taxon>
        <taxon>Nocardioides</taxon>
    </lineage>
</organism>
<reference evidence="2" key="1">
    <citation type="submission" date="2020-11" db="EMBL/GenBank/DDBJ databases">
        <title>Nocardioides sp. CBS4Y-1, whole genome shotgun sequence.</title>
        <authorList>
            <person name="Tuo L."/>
        </authorList>
    </citation>
    <scope>NUCLEOTIDE SEQUENCE</scope>
    <source>
        <strain evidence="2">CBS4Y-1</strain>
    </source>
</reference>
<accession>A0A930Y6H4</accession>
<sequence length="227" mass="23044">MKLRPTYAGVTSTLALVIALSGGAYAATQLPKNSVGTRQLQKNAVTTAKIKSNAVKGPKIKDGSIGTADLADGGVENGDLAAGSVTPDKLEPTFANDLDAALDAGQQNGSPIIVDSSSGSIQTVNNAGVTLGSVTAPETGYYAVMVTIRAFSQTSATARIFCSFGTSGGIMDQLTNTAVPAQVTQLPMLGYTFATSGQSLGLTCNTGSGSPDITASYRISAFRVQLP</sequence>
<dbReference type="RefSeq" id="WP_194502148.1">
    <property type="nucleotide sequence ID" value="NZ_JADIVZ010000001.1"/>
</dbReference>
<keyword evidence="3" id="KW-1185">Reference proteome</keyword>
<feature type="chain" id="PRO_5037665374" evidence="1">
    <location>
        <begin position="27"/>
        <end position="227"/>
    </location>
</feature>